<name>A0ABZ1PAS8_9ACTN</name>
<evidence type="ECO:0000256" key="1">
    <source>
        <dbReference type="SAM" id="SignalP"/>
    </source>
</evidence>
<gene>
    <name evidence="2" type="ORF">OG375_22260</name>
</gene>
<evidence type="ECO:0000313" key="2">
    <source>
        <dbReference type="EMBL" id="WUI80654.1"/>
    </source>
</evidence>
<keyword evidence="1" id="KW-0732">Signal</keyword>
<organism evidence="2 3">
    <name type="scientific">Micromonospora zamorensis</name>
    <dbReference type="NCBI Taxonomy" id="709883"/>
    <lineage>
        <taxon>Bacteria</taxon>
        <taxon>Bacillati</taxon>
        <taxon>Actinomycetota</taxon>
        <taxon>Actinomycetes</taxon>
        <taxon>Micromonosporales</taxon>
        <taxon>Micromonosporaceae</taxon>
        <taxon>Micromonospora</taxon>
    </lineage>
</organism>
<evidence type="ECO:0000313" key="3">
    <source>
        <dbReference type="Proteomes" id="UP001346877"/>
    </source>
</evidence>
<dbReference type="EMBL" id="CP107941">
    <property type="protein sequence ID" value="WUI80654.1"/>
    <property type="molecule type" value="Genomic_DNA"/>
</dbReference>
<reference evidence="2 3" key="1">
    <citation type="submission" date="2022-10" db="EMBL/GenBank/DDBJ databases">
        <title>The complete genomes of actinobacterial strains from the NBC collection.</title>
        <authorList>
            <person name="Joergensen T.S."/>
            <person name="Alvarez Arevalo M."/>
            <person name="Sterndorff E.B."/>
            <person name="Faurdal D."/>
            <person name="Vuksanovic O."/>
            <person name="Mourched A.-S."/>
            <person name="Charusanti P."/>
            <person name="Shaw S."/>
            <person name="Blin K."/>
            <person name="Weber T."/>
        </authorList>
    </citation>
    <scope>NUCLEOTIDE SEQUENCE [LARGE SCALE GENOMIC DNA]</scope>
    <source>
        <strain evidence="2 3">NBC_00396</strain>
    </source>
</reference>
<dbReference type="Proteomes" id="UP001346877">
    <property type="component" value="Chromosome"/>
</dbReference>
<protein>
    <submittedName>
        <fullName evidence="2">Peptidase inhibitor family I36 protein</fullName>
    </submittedName>
</protein>
<dbReference type="Pfam" id="PF03995">
    <property type="entry name" value="Inhibitor_I36"/>
    <property type="match status" value="1"/>
</dbReference>
<feature type="signal peptide" evidence="1">
    <location>
        <begin position="1"/>
        <end position="30"/>
    </location>
</feature>
<proteinExistence type="predicted"/>
<dbReference type="RefSeq" id="WP_328366917.1">
    <property type="nucleotide sequence ID" value="NZ_CP107936.1"/>
</dbReference>
<feature type="chain" id="PRO_5046252512" evidence="1">
    <location>
        <begin position="31"/>
        <end position="169"/>
    </location>
</feature>
<keyword evidence="3" id="KW-1185">Reference proteome</keyword>
<sequence length="169" mass="18964">MVISPIFRTALSVMLGWLMVLFLAPVPAHAATVDHSALRSEMANYLAEYPGGTAINDNEISYQNGTFIVTLRAPFGVLATADCPSGWYCFYELPNFGYPRGRLSSCGRQNLATWQWQDRVESAHYNLSSGSVSFYYYGTKLFTVGTGNRVRSDAAPYREWPNYVDRYCP</sequence>
<accession>A0ABZ1PAS8</accession>